<proteinExistence type="predicted"/>
<dbReference type="AlphaFoldDB" id="A0A1F8F1I4"/>
<keyword evidence="1" id="KW-0472">Membrane</keyword>
<accession>A0A1F8F1I4</accession>
<evidence type="ECO:0000313" key="2">
    <source>
        <dbReference type="EMBL" id="OGN06983.1"/>
    </source>
</evidence>
<keyword evidence="1" id="KW-0812">Transmembrane</keyword>
<dbReference type="InterPro" id="IPR007445">
    <property type="entry name" value="PilO"/>
</dbReference>
<dbReference type="GO" id="GO:0043683">
    <property type="term" value="P:type IV pilus assembly"/>
    <property type="evidence" value="ECO:0007669"/>
    <property type="project" value="InterPro"/>
</dbReference>
<sequence>MVQSIKNIIATIIISISVYLIWTITLPEYDYTSAIKVETQRRLDVLTKRQNIFQMVTNLQDTYQQRYAEFRRLALVVPAHKSLPEFVSTIEAMASESGIIITELKIEGGTSEEVFNIVNFEVNMNASYDAVFNFLSLLEQNIRLIDVNFLSIGTTPGETASSFLTTQIRARTYYLNPQIEPEENNQTNTVGGF</sequence>
<organism evidence="2 3">
    <name type="scientific">Candidatus Yanofskybacteria bacterium RIFCSPHIGHO2_02_FULL_38_22b</name>
    <dbReference type="NCBI Taxonomy" id="1802673"/>
    <lineage>
        <taxon>Bacteria</taxon>
        <taxon>Candidatus Yanofskyibacteriota</taxon>
    </lineage>
</organism>
<dbReference type="EMBL" id="MGJN01000011">
    <property type="protein sequence ID" value="OGN06983.1"/>
    <property type="molecule type" value="Genomic_DNA"/>
</dbReference>
<gene>
    <name evidence="2" type="ORF">A3B86_00025</name>
</gene>
<dbReference type="Proteomes" id="UP000176834">
    <property type="component" value="Unassembled WGS sequence"/>
</dbReference>
<feature type="transmembrane region" description="Helical" evidence="1">
    <location>
        <begin position="7"/>
        <end position="26"/>
    </location>
</feature>
<evidence type="ECO:0000256" key="1">
    <source>
        <dbReference type="SAM" id="Phobius"/>
    </source>
</evidence>
<reference evidence="2 3" key="1">
    <citation type="journal article" date="2016" name="Nat. Commun.">
        <title>Thousands of microbial genomes shed light on interconnected biogeochemical processes in an aquifer system.</title>
        <authorList>
            <person name="Anantharaman K."/>
            <person name="Brown C.T."/>
            <person name="Hug L.A."/>
            <person name="Sharon I."/>
            <person name="Castelle C.J."/>
            <person name="Probst A.J."/>
            <person name="Thomas B.C."/>
            <person name="Singh A."/>
            <person name="Wilkins M.J."/>
            <person name="Karaoz U."/>
            <person name="Brodie E.L."/>
            <person name="Williams K.H."/>
            <person name="Hubbard S.S."/>
            <person name="Banfield J.F."/>
        </authorList>
    </citation>
    <scope>NUCLEOTIDE SEQUENCE [LARGE SCALE GENOMIC DNA]</scope>
</reference>
<comment type="caution">
    <text evidence="2">The sequence shown here is derived from an EMBL/GenBank/DDBJ whole genome shotgun (WGS) entry which is preliminary data.</text>
</comment>
<evidence type="ECO:0000313" key="3">
    <source>
        <dbReference type="Proteomes" id="UP000176834"/>
    </source>
</evidence>
<name>A0A1F8F1I4_9BACT</name>
<dbReference type="Gene3D" id="3.30.70.60">
    <property type="match status" value="1"/>
</dbReference>
<protein>
    <recommendedName>
        <fullName evidence="4">Pilus assembly protein PilO</fullName>
    </recommendedName>
</protein>
<keyword evidence="1" id="KW-1133">Transmembrane helix</keyword>
<dbReference type="Pfam" id="PF04350">
    <property type="entry name" value="PilO"/>
    <property type="match status" value="1"/>
</dbReference>
<evidence type="ECO:0008006" key="4">
    <source>
        <dbReference type="Google" id="ProtNLM"/>
    </source>
</evidence>
<dbReference type="InterPro" id="IPR014717">
    <property type="entry name" value="Transl_elong_EF1B/ribsomal_bS6"/>
</dbReference>
<dbReference type="GO" id="GO:0043107">
    <property type="term" value="P:type IV pilus-dependent motility"/>
    <property type="evidence" value="ECO:0007669"/>
    <property type="project" value="InterPro"/>
</dbReference>